<dbReference type="EMBL" id="QVPD01000001">
    <property type="protein sequence ID" value="RFP62554.1"/>
    <property type="molecule type" value="Genomic_DNA"/>
</dbReference>
<comment type="caution">
    <text evidence="2">The sequence shown here is derived from an EMBL/GenBank/DDBJ whole genome shotgun (WGS) entry which is preliminary data.</text>
</comment>
<dbReference type="Pfam" id="PF13116">
    <property type="entry name" value="YhdP"/>
    <property type="match status" value="1"/>
</dbReference>
<feature type="domain" description="YhdP central" evidence="1">
    <location>
        <begin position="2"/>
        <end position="1234"/>
    </location>
</feature>
<sequence length="1254" mass="131291">MALIAGVASQLLPLAERHPERIAAWLSERAGRPVAFDRVETQWTRRGPLLRLDGLRVGAGATAFSIGDAEMLVSQYAGLLPGRSFTELRLRGLDLTLERGDDGRWQVRGLPGQQQAGGDPFAALEGLGELQVVGGKLAVIAPALGIDARLPRVDVRLRVDGDRVRAGARAWMQPGRSPLQAVFDFDRVRGDGRAHAAARQAELAVWAPLLHLAGVAVEGGRGRGEVWAQLRNHRVAALTVDAALDAVALRGAPLATGEVPRARFQRLQLRARWRALADGWRLDAPHLRIGAGAAAQTLDGLLLAGGERRALLAQRIDVGPLLAVAALSDRMAPGLRQWIVAAKPQARASELVFAAARDGRLRASGRIDGLGFAPVGDAPGLAGLGGTLQGDDDGFAFQLDPAAPFRFDWPRGFGTVHPARLAGTLVGWREGAGWRLATPGLRVRGSDFGADVRGGLWFQGDGTRPWIDLAAQLQPTAVTAAKGFWIHHLMPPAVVQWLDAALVGGRLEDGRALVSGDLDDWPFRDRNGRFEARARLREATLKFQPDWPAAEHVDADLAFIADGFSVGGQGVLAGVGIRRFDAGIERFGAAALTVRAQGGGDAAKLLGLLRRSPLQQDYGSTLDNLSASGLAAVTFDLDLPLHDASRKIRLGGTVALAGAKLAEKRWKLAFEDVRGRATYGRGGFVAERLAVRHDGQPGRLSLRAGDGTRDRRQAFEAELDASLPAQRLLQRVPELVWLQPYVAGRSAWTAAVAIPRAASSTAPAPARLQLRSSLIGTALSLPAPLRKPAGEALAASIETALPVGSGEVRVTLGKRMALRARSAAQTGVRVALGEDTVAEAPPASGLVVGGRAGELDALEWIAVAKGGAAGRGDGQGLALRRIDVRADRLALLGASFPDTRLQLAPAPGGLSVQVQGAALEGSLRVPDASDATVAGRFARVHWRGASLPGAAAAGGALPASAPPAGTDAIDPARVPPLAFDIADLRVGEAALGSATLRTQPLALGMRIAQLQTRARRQRIDIQGTWLGRGAAARTQLNLAIDSDDFGALLGGFGYGGQLTGGDGRASLDAAWPGSPAAFALATLDGTLTLDARNGQLTEVEPGAGRVLGLLSIAQLPRRLTLDFRDFFARGFAFDKLAGTLRIDAGKAHSDDLLIDGPAAQIRIRGSADLRAQTFDQTIDVLPRAGNLLTAVGAIAGGPVGAAIGAAANAVLRKPLGQLAAKTYRVTGPWKEPRVEVVDGAQSRVTAVHAPPPAG</sequence>
<dbReference type="InterPro" id="IPR011836">
    <property type="entry name" value="YhdP"/>
</dbReference>
<dbReference type="InterPro" id="IPR025263">
    <property type="entry name" value="YhdP_central"/>
</dbReference>
<dbReference type="Proteomes" id="UP000262917">
    <property type="component" value="Unassembled WGS sequence"/>
</dbReference>
<dbReference type="PANTHER" id="PTHR38690">
    <property type="entry name" value="PROTEASE-RELATED"/>
    <property type="match status" value="1"/>
</dbReference>
<protein>
    <submittedName>
        <fullName evidence="2">TIGR02099 family protein</fullName>
    </submittedName>
</protein>
<reference evidence="2 3" key="1">
    <citation type="submission" date="2018-08" db="EMBL/GenBank/DDBJ databases">
        <title>Lysobacter weifangensis sp. nov., a new member of the family 'Xanthomonadaceae', isolated from soil in a farmland.</title>
        <authorList>
            <person name="Zhao H."/>
        </authorList>
    </citation>
    <scope>NUCLEOTIDE SEQUENCE [LARGE SCALE GENOMIC DNA]</scope>
    <source>
        <strain evidence="2 3">WF-2</strain>
    </source>
</reference>
<evidence type="ECO:0000313" key="3">
    <source>
        <dbReference type="Proteomes" id="UP000262917"/>
    </source>
</evidence>
<keyword evidence="3" id="KW-1185">Reference proteome</keyword>
<proteinExistence type="predicted"/>
<dbReference type="NCBIfam" id="TIGR02099">
    <property type="entry name" value="YhdP family protein"/>
    <property type="match status" value="1"/>
</dbReference>
<evidence type="ECO:0000313" key="2">
    <source>
        <dbReference type="EMBL" id="RFP62554.1"/>
    </source>
</evidence>
<dbReference type="PANTHER" id="PTHR38690:SF1">
    <property type="entry name" value="PROTEASE"/>
    <property type="match status" value="1"/>
</dbReference>
<name>A0A372DSS1_9GAMM</name>
<evidence type="ECO:0000259" key="1">
    <source>
        <dbReference type="Pfam" id="PF13116"/>
    </source>
</evidence>
<gene>
    <name evidence="2" type="ORF">D0Y53_00170</name>
</gene>
<dbReference type="AlphaFoldDB" id="A0A372DSS1"/>
<organism evidence="2 3">
    <name type="scientific">Cognatiluteimonas weifangensis</name>
    <dbReference type="NCBI Taxonomy" id="2303539"/>
    <lineage>
        <taxon>Bacteria</taxon>
        <taxon>Pseudomonadati</taxon>
        <taxon>Pseudomonadota</taxon>
        <taxon>Gammaproteobacteria</taxon>
        <taxon>Lysobacterales</taxon>
        <taxon>Lysobacteraceae</taxon>
        <taxon>Cognatiluteimonas</taxon>
    </lineage>
</organism>
<accession>A0A372DSS1</accession>
<dbReference type="OrthoDB" id="9762238at2"/>